<keyword evidence="5 9" id="KW-1133">Transmembrane helix</keyword>
<feature type="transmembrane region" description="Helical" evidence="9">
    <location>
        <begin position="370"/>
        <end position="391"/>
    </location>
</feature>
<evidence type="ECO:0000256" key="7">
    <source>
        <dbReference type="RuleBase" id="RU003346"/>
    </source>
</evidence>
<evidence type="ECO:0000256" key="1">
    <source>
        <dbReference type="ARBA" id="ARBA00004141"/>
    </source>
</evidence>
<dbReference type="InterPro" id="IPR050814">
    <property type="entry name" value="Myo-inositol_Transporter"/>
</dbReference>
<gene>
    <name evidence="11" type="ORF">TPAR_08192</name>
</gene>
<dbReference type="EMBL" id="PKSG01001023">
    <property type="protein sequence ID" value="POR31595.1"/>
    <property type="molecule type" value="Genomic_DNA"/>
</dbReference>
<feature type="transmembrane region" description="Helical" evidence="9">
    <location>
        <begin position="249"/>
        <end position="272"/>
    </location>
</feature>
<sequence length="634" mass="71669">MADISPTPKGRHGENLEEKGVTHTEQIDMSRNLQAKIRNPLEGIPREQLMRDVEAFAEYRGLQDHVDILKKGALVAQNPGDVYSIDGPEKLNQDELEVLDIEAKHRWRMPMRLFLTIATCSIGAAVQGWDQTGSNGATIFFPDYYGIGDKHSDRDALIVGLLNSGPYIGSAFLGCWLSDPLNNWFGRRGTIFFAAHFCIWPVIGSAFCHTWEQQLACRLLMGIGMGAKASTVPIYAAENAPASIRGALVMSWQMWTAFGILLGTAFNLAVFYVPDINWRLMLGAPFLPAVPLLLLIYLCPESPRWYMKKERYVDAWKSMLVLRNHEIQVARDIYYISAQLEIEKEIIGKTTYVTRFTQLFTIPRVRRANLAAFTVMIAQQMCGINIIAFYSTTIFVDAGLGNFKAMIGSFGFGLVNWLFAFPAFWTIDTFGRRSLLLFTFPNMFWTLLVAGLCTLLPMGTETDPNSVRTGLVCLFVFLFGAFYSPGEGPVPFTYSAEVYPLSHRETGMGFAVATCLFWASVLGMTFPFLLKQLHTVGAFGLYAGFNVVAFIMIFLWVPETMQRTLEELDWVFAVPVRTFAWYQITETIPWWFKKYVFFQRSATRPPLYHFEKVASANRNPPVSKGPHSDDDRKY</sequence>
<comment type="similarity">
    <text evidence="2 7">Belongs to the major facilitator superfamily. Sugar transporter (TC 2.A.1.1) family.</text>
</comment>
<keyword evidence="12" id="KW-1185">Reference proteome</keyword>
<dbReference type="PROSITE" id="PS00217">
    <property type="entry name" value="SUGAR_TRANSPORT_2"/>
    <property type="match status" value="1"/>
</dbReference>
<evidence type="ECO:0000256" key="6">
    <source>
        <dbReference type="ARBA" id="ARBA00023136"/>
    </source>
</evidence>
<protein>
    <recommendedName>
        <fullName evidence="10">Major facilitator superfamily (MFS) profile domain-containing protein</fullName>
    </recommendedName>
</protein>
<dbReference type="FunFam" id="1.20.1250.20:FF:000474">
    <property type="entry name" value="Sugar transporter, putative"/>
    <property type="match status" value="1"/>
</dbReference>
<evidence type="ECO:0000256" key="4">
    <source>
        <dbReference type="ARBA" id="ARBA00022692"/>
    </source>
</evidence>
<dbReference type="PANTHER" id="PTHR48020">
    <property type="entry name" value="PROTON MYO-INOSITOL COTRANSPORTER"/>
    <property type="match status" value="1"/>
</dbReference>
<reference evidence="11 12" key="1">
    <citation type="submission" date="2018-01" db="EMBL/GenBank/DDBJ databases">
        <title>Harnessing the power of phylogenomics to disentangle the directionality and signatures of interkingdom host jumping in the parasitic fungal genus Tolypocladium.</title>
        <authorList>
            <person name="Quandt C.A."/>
            <person name="Patterson W."/>
            <person name="Spatafora J.W."/>
        </authorList>
    </citation>
    <scope>NUCLEOTIDE SEQUENCE [LARGE SCALE GENOMIC DNA]</scope>
    <source>
        <strain evidence="11 12">NRBC 100945</strain>
    </source>
</reference>
<dbReference type="InterPro" id="IPR036259">
    <property type="entry name" value="MFS_trans_sf"/>
</dbReference>
<feature type="transmembrane region" description="Helical" evidence="9">
    <location>
        <begin position="189"/>
        <end position="207"/>
    </location>
</feature>
<evidence type="ECO:0000256" key="2">
    <source>
        <dbReference type="ARBA" id="ARBA00010992"/>
    </source>
</evidence>
<dbReference type="NCBIfam" id="TIGR00879">
    <property type="entry name" value="SP"/>
    <property type="match status" value="1"/>
</dbReference>
<dbReference type="InterPro" id="IPR003663">
    <property type="entry name" value="Sugar/inositol_transpt"/>
</dbReference>
<feature type="transmembrane region" description="Helical" evidence="9">
    <location>
        <begin position="435"/>
        <end position="457"/>
    </location>
</feature>
<dbReference type="SUPFAM" id="SSF103473">
    <property type="entry name" value="MFS general substrate transporter"/>
    <property type="match status" value="1"/>
</dbReference>
<dbReference type="InterPro" id="IPR005828">
    <property type="entry name" value="MFS_sugar_transport-like"/>
</dbReference>
<evidence type="ECO:0000256" key="3">
    <source>
        <dbReference type="ARBA" id="ARBA00022448"/>
    </source>
</evidence>
<dbReference type="Proteomes" id="UP000237481">
    <property type="component" value="Unassembled WGS sequence"/>
</dbReference>
<dbReference type="InterPro" id="IPR020846">
    <property type="entry name" value="MFS_dom"/>
</dbReference>
<dbReference type="OrthoDB" id="5290825at2759"/>
<evidence type="ECO:0000256" key="9">
    <source>
        <dbReference type="SAM" id="Phobius"/>
    </source>
</evidence>
<comment type="caution">
    <text evidence="11">The sequence shown here is derived from an EMBL/GenBank/DDBJ whole genome shotgun (WGS) entry which is preliminary data.</text>
</comment>
<feature type="transmembrane region" description="Helical" evidence="9">
    <location>
        <begin position="507"/>
        <end position="530"/>
    </location>
</feature>
<feature type="transmembrane region" description="Helical" evidence="9">
    <location>
        <begin position="278"/>
        <end position="299"/>
    </location>
</feature>
<dbReference type="PRINTS" id="PR00171">
    <property type="entry name" value="SUGRTRNSPORT"/>
</dbReference>
<proteinExistence type="inferred from homology"/>
<feature type="transmembrane region" description="Helical" evidence="9">
    <location>
        <begin position="469"/>
        <end position="486"/>
    </location>
</feature>
<dbReference type="GO" id="GO:0016020">
    <property type="term" value="C:membrane"/>
    <property type="evidence" value="ECO:0007669"/>
    <property type="project" value="UniProtKB-SubCell"/>
</dbReference>
<name>A0A2S4KN65_9HYPO</name>
<feature type="compositionally biased region" description="Basic and acidic residues" evidence="8">
    <location>
        <begin position="11"/>
        <end position="21"/>
    </location>
</feature>
<evidence type="ECO:0000313" key="12">
    <source>
        <dbReference type="Proteomes" id="UP000237481"/>
    </source>
</evidence>
<feature type="transmembrane region" description="Helical" evidence="9">
    <location>
        <begin position="536"/>
        <end position="557"/>
    </location>
</feature>
<evidence type="ECO:0000256" key="5">
    <source>
        <dbReference type="ARBA" id="ARBA00022989"/>
    </source>
</evidence>
<evidence type="ECO:0000259" key="10">
    <source>
        <dbReference type="PROSITE" id="PS50850"/>
    </source>
</evidence>
<dbReference type="AlphaFoldDB" id="A0A2S4KN65"/>
<feature type="region of interest" description="Disordered" evidence="8">
    <location>
        <begin position="1"/>
        <end position="21"/>
    </location>
</feature>
<comment type="subcellular location">
    <subcellularLocation>
        <location evidence="1">Membrane</location>
        <topology evidence="1">Multi-pass membrane protein</topology>
    </subcellularLocation>
</comment>
<dbReference type="Gene3D" id="1.20.1250.20">
    <property type="entry name" value="MFS general substrate transporter like domains"/>
    <property type="match status" value="1"/>
</dbReference>
<keyword evidence="4 9" id="KW-0812">Transmembrane</keyword>
<dbReference type="InterPro" id="IPR005829">
    <property type="entry name" value="Sugar_transporter_CS"/>
</dbReference>
<feature type="transmembrane region" description="Helical" evidence="9">
    <location>
        <begin position="403"/>
        <end position="423"/>
    </location>
</feature>
<accession>A0A2S4KN65</accession>
<dbReference type="Pfam" id="PF00083">
    <property type="entry name" value="Sugar_tr"/>
    <property type="match status" value="1"/>
</dbReference>
<organism evidence="11 12">
    <name type="scientific">Tolypocladium paradoxum</name>
    <dbReference type="NCBI Taxonomy" id="94208"/>
    <lineage>
        <taxon>Eukaryota</taxon>
        <taxon>Fungi</taxon>
        <taxon>Dikarya</taxon>
        <taxon>Ascomycota</taxon>
        <taxon>Pezizomycotina</taxon>
        <taxon>Sordariomycetes</taxon>
        <taxon>Hypocreomycetidae</taxon>
        <taxon>Hypocreales</taxon>
        <taxon>Ophiocordycipitaceae</taxon>
        <taxon>Tolypocladium</taxon>
    </lineage>
</organism>
<feature type="domain" description="Major facilitator superfamily (MFS) profile" evidence="10">
    <location>
        <begin position="116"/>
        <end position="561"/>
    </location>
</feature>
<dbReference type="GO" id="GO:0015791">
    <property type="term" value="P:polyol transmembrane transport"/>
    <property type="evidence" value="ECO:0007669"/>
    <property type="project" value="UniProtKB-ARBA"/>
</dbReference>
<keyword evidence="6 9" id="KW-0472">Membrane</keyword>
<dbReference type="PANTHER" id="PTHR48020:SF40">
    <property type="entry name" value="MAJOR FACILITATOR SUPERFAMILY (MFS) PROFILE DOMAIN-CONTAINING PROTEIN"/>
    <property type="match status" value="1"/>
</dbReference>
<dbReference type="PROSITE" id="PS50850">
    <property type="entry name" value="MFS"/>
    <property type="match status" value="1"/>
</dbReference>
<keyword evidence="3 7" id="KW-0813">Transport</keyword>
<dbReference type="GO" id="GO:0015798">
    <property type="term" value="P:myo-inositol transport"/>
    <property type="evidence" value="ECO:0007669"/>
    <property type="project" value="UniProtKB-ARBA"/>
</dbReference>
<evidence type="ECO:0000313" key="11">
    <source>
        <dbReference type="EMBL" id="POR31595.1"/>
    </source>
</evidence>
<dbReference type="GO" id="GO:0022857">
    <property type="term" value="F:transmembrane transporter activity"/>
    <property type="evidence" value="ECO:0007669"/>
    <property type="project" value="InterPro"/>
</dbReference>
<evidence type="ECO:0000256" key="8">
    <source>
        <dbReference type="SAM" id="MobiDB-lite"/>
    </source>
</evidence>